<dbReference type="Pfam" id="PF13439">
    <property type="entry name" value="Glyco_transf_4"/>
    <property type="match status" value="1"/>
</dbReference>
<dbReference type="SUPFAM" id="SSF53756">
    <property type="entry name" value="UDP-Glycosyltransferase/glycogen phosphorylase"/>
    <property type="match status" value="1"/>
</dbReference>
<reference evidence="5 6" key="1">
    <citation type="submission" date="2022-08" db="EMBL/GenBank/DDBJ databases">
        <title>Reclassification of Massilia species as members of the genera Telluria, Duganella, Pseudoduganella, Mokoshia gen. nov. and Zemynaea gen. nov. using orthogonal and non-orthogonal genome-based approaches.</title>
        <authorList>
            <person name="Bowman J.P."/>
        </authorList>
    </citation>
    <scope>NUCLEOTIDE SEQUENCE [LARGE SCALE GENOMIC DNA]</scope>
    <source>
        <strain evidence="5 6">LMG 28164</strain>
    </source>
</reference>
<keyword evidence="6" id="KW-1185">Reference proteome</keyword>
<feature type="domain" description="Glycosyltransferase subfamily 4-like N-terminal" evidence="4">
    <location>
        <begin position="14"/>
        <end position="166"/>
    </location>
</feature>
<name>A0ABT2A585_9BURK</name>
<dbReference type="EMBL" id="JANUGX010000008">
    <property type="protein sequence ID" value="MCS0589353.1"/>
    <property type="molecule type" value="Genomic_DNA"/>
</dbReference>
<dbReference type="Proteomes" id="UP001205560">
    <property type="component" value="Unassembled WGS sequence"/>
</dbReference>
<accession>A0ABT2A585</accession>
<evidence type="ECO:0000259" key="3">
    <source>
        <dbReference type="Pfam" id="PF00534"/>
    </source>
</evidence>
<evidence type="ECO:0000259" key="4">
    <source>
        <dbReference type="Pfam" id="PF13439"/>
    </source>
</evidence>
<dbReference type="Pfam" id="PF00534">
    <property type="entry name" value="Glycos_transf_1"/>
    <property type="match status" value="1"/>
</dbReference>
<keyword evidence="2" id="KW-0808">Transferase</keyword>
<organism evidence="5 6">
    <name type="scientific">Massilia norwichensis</name>
    <dbReference type="NCBI Taxonomy" id="1442366"/>
    <lineage>
        <taxon>Bacteria</taxon>
        <taxon>Pseudomonadati</taxon>
        <taxon>Pseudomonadota</taxon>
        <taxon>Betaproteobacteria</taxon>
        <taxon>Burkholderiales</taxon>
        <taxon>Oxalobacteraceae</taxon>
        <taxon>Telluria group</taxon>
        <taxon>Massilia</taxon>
    </lineage>
</organism>
<dbReference type="InterPro" id="IPR028098">
    <property type="entry name" value="Glyco_trans_4-like_N"/>
</dbReference>
<gene>
    <name evidence="5" type="ORF">NX782_09055</name>
</gene>
<evidence type="ECO:0000313" key="5">
    <source>
        <dbReference type="EMBL" id="MCS0589353.1"/>
    </source>
</evidence>
<evidence type="ECO:0000313" key="6">
    <source>
        <dbReference type="Proteomes" id="UP001205560"/>
    </source>
</evidence>
<dbReference type="PANTHER" id="PTHR12526:SF510">
    <property type="entry name" value="D-INOSITOL 3-PHOSPHATE GLYCOSYLTRANSFERASE"/>
    <property type="match status" value="1"/>
</dbReference>
<comment type="caution">
    <text evidence="5">The sequence shown here is derived from an EMBL/GenBank/DDBJ whole genome shotgun (WGS) entry which is preliminary data.</text>
</comment>
<protein>
    <submittedName>
        <fullName evidence="5">Glycosyltransferase family 4 protein</fullName>
    </submittedName>
</protein>
<dbReference type="RefSeq" id="WP_258845118.1">
    <property type="nucleotide sequence ID" value="NZ_JANUGX010000008.1"/>
</dbReference>
<evidence type="ECO:0000256" key="1">
    <source>
        <dbReference type="ARBA" id="ARBA00022676"/>
    </source>
</evidence>
<dbReference type="PANTHER" id="PTHR12526">
    <property type="entry name" value="GLYCOSYLTRANSFERASE"/>
    <property type="match status" value="1"/>
</dbReference>
<proteinExistence type="predicted"/>
<dbReference type="Gene3D" id="3.40.50.2000">
    <property type="entry name" value="Glycogen Phosphorylase B"/>
    <property type="match status" value="2"/>
</dbReference>
<evidence type="ECO:0000256" key="2">
    <source>
        <dbReference type="ARBA" id="ARBA00022679"/>
    </source>
</evidence>
<sequence>MKTPAPRILMVGTALEGRGGVAAVVAVLRQHGLFEREGVRYVATHHEGSKAAKAKGALSGFWHTVRACFGQHPAVVHVHAASRASFVRKSIVLLIARLAGCKTIFHLHGGGFRQFATVEAGALMRRWIRHTLEASSVVITLSSGWAGFVRGFAPKARVAVMPNSVPLPPDLPGAQPEPGRILFLGRLEAAKGVFELLGAGARLAAKYPALRLVFGGEGDAAALLLRADELGIRDRVELPGWIGPQQRDQQLARAAVFCLPSHAEGLPMSMLEAMAAGRAVVASSVGGIPETIADGDNGLLVPPRDEAALAQALDRVLGDDALRARLARHARVTIEQHYSTEVVCGQLSALYRELAGTRG</sequence>
<keyword evidence="1" id="KW-0328">Glycosyltransferase</keyword>
<dbReference type="CDD" id="cd03801">
    <property type="entry name" value="GT4_PimA-like"/>
    <property type="match status" value="1"/>
</dbReference>
<feature type="domain" description="Glycosyl transferase family 1" evidence="3">
    <location>
        <begin position="177"/>
        <end position="331"/>
    </location>
</feature>
<dbReference type="InterPro" id="IPR001296">
    <property type="entry name" value="Glyco_trans_1"/>
</dbReference>